<dbReference type="Proteomes" id="UP000568380">
    <property type="component" value="Unassembled WGS sequence"/>
</dbReference>
<sequence>MDDVTWADARDLGAAVLKLAGPGTRLLGLGEPTHGVEVFPRLRNELFRYLVALAGYRSVTVESDCLKGLVVDDYVAGGDGDLDEVMREGFSHGFGGSAAERELVVWMRAYNRGRGEQDRLRFHGFDAPMELSGAASPRDSLLRLHAALAAHLRLPWDVTDFDGLFGADERWDNLDAMMDPARSIGRSDDAVRLRLLAGDLTGYLDAEAPRLARASGRDWWRARMYGRTTTGLLRYHAAMADDTPDRLPRLTGLRDAMMADNLLAIAEYEARRGPTLVYAHNRHLQRELSTMRLGDTPVEWWSAGAIAQARLGDGYAFLATGVGDWPGMEPPAPDTLEGILSAVPGDRLVVDARALAATGVKPAPRISTDYRYIPLEPDHDAEGIVFIKNPG</sequence>
<keyword evidence="2" id="KW-1185">Reference proteome</keyword>
<dbReference type="Pfam" id="PF05139">
    <property type="entry name" value="Erythro_esteras"/>
    <property type="match status" value="1"/>
</dbReference>
<dbReference type="PANTHER" id="PTHR31299">
    <property type="entry name" value="ESTERASE, PUTATIVE (AFU_ORTHOLOGUE AFUA_1G05850)-RELATED"/>
    <property type="match status" value="1"/>
</dbReference>
<dbReference type="PANTHER" id="PTHR31299:SF0">
    <property type="entry name" value="ESTERASE, PUTATIVE (AFU_ORTHOLOGUE AFUA_1G05850)-RELATED"/>
    <property type="match status" value="1"/>
</dbReference>
<dbReference type="InterPro" id="IPR052036">
    <property type="entry name" value="Hydrolase/PRTase-associated"/>
</dbReference>
<dbReference type="Gene3D" id="3.40.1660.10">
    <property type="entry name" value="EreA-like (biosynthetic domain)"/>
    <property type="match status" value="1"/>
</dbReference>
<dbReference type="InterPro" id="IPR007815">
    <property type="entry name" value="Emycin_Estase"/>
</dbReference>
<dbReference type="PIRSF" id="PIRSF036794">
    <property type="entry name" value="UCP_erythr_ester"/>
    <property type="match status" value="1"/>
</dbReference>
<evidence type="ECO:0000313" key="2">
    <source>
        <dbReference type="Proteomes" id="UP000568380"/>
    </source>
</evidence>
<dbReference type="GO" id="GO:0046677">
    <property type="term" value="P:response to antibiotic"/>
    <property type="evidence" value="ECO:0007669"/>
    <property type="project" value="InterPro"/>
</dbReference>
<dbReference type="InterPro" id="IPR014622">
    <property type="entry name" value="UCP036794_erythomycin"/>
</dbReference>
<protein>
    <submittedName>
        <fullName evidence="1">Erythromycin esterase-like protein</fullName>
    </submittedName>
</protein>
<dbReference type="EMBL" id="JACHIN010000005">
    <property type="protein sequence ID" value="MBB5078771.1"/>
    <property type="molecule type" value="Genomic_DNA"/>
</dbReference>
<dbReference type="RefSeq" id="WP_184963782.1">
    <property type="nucleotide sequence ID" value="NZ_JACHIN010000005.1"/>
</dbReference>
<comment type="caution">
    <text evidence="1">The sequence shown here is derived from an EMBL/GenBank/DDBJ whole genome shotgun (WGS) entry which is preliminary data.</text>
</comment>
<organism evidence="1 2">
    <name type="scientific">Nonomuraea endophytica</name>
    <dbReference type="NCBI Taxonomy" id="714136"/>
    <lineage>
        <taxon>Bacteria</taxon>
        <taxon>Bacillati</taxon>
        <taxon>Actinomycetota</taxon>
        <taxon>Actinomycetes</taxon>
        <taxon>Streptosporangiales</taxon>
        <taxon>Streptosporangiaceae</taxon>
        <taxon>Nonomuraea</taxon>
    </lineage>
</organism>
<dbReference type="Gene3D" id="1.20.1440.30">
    <property type="entry name" value="Biosynthetic Protein domain"/>
    <property type="match status" value="1"/>
</dbReference>
<dbReference type="SUPFAM" id="SSF159501">
    <property type="entry name" value="EreA/ChaN-like"/>
    <property type="match status" value="1"/>
</dbReference>
<evidence type="ECO:0000313" key="1">
    <source>
        <dbReference type="EMBL" id="MBB5078771.1"/>
    </source>
</evidence>
<dbReference type="AlphaFoldDB" id="A0A7W8A4V9"/>
<proteinExistence type="predicted"/>
<name>A0A7W8A4V9_9ACTN</name>
<dbReference type="Gene3D" id="3.30.1870.10">
    <property type="entry name" value="EreA-like, domain 2"/>
    <property type="match status" value="1"/>
</dbReference>
<dbReference type="CDD" id="cd14728">
    <property type="entry name" value="Ere-like"/>
    <property type="match status" value="1"/>
</dbReference>
<accession>A0A7W8A4V9</accession>
<reference evidence="1 2" key="1">
    <citation type="submission" date="2020-08" db="EMBL/GenBank/DDBJ databases">
        <title>Genomic Encyclopedia of Type Strains, Phase IV (KMG-IV): sequencing the most valuable type-strain genomes for metagenomic binning, comparative biology and taxonomic classification.</title>
        <authorList>
            <person name="Goeker M."/>
        </authorList>
    </citation>
    <scope>NUCLEOTIDE SEQUENCE [LARGE SCALE GENOMIC DNA]</scope>
    <source>
        <strain evidence="1 2">DSM 45385</strain>
    </source>
</reference>
<gene>
    <name evidence="1" type="ORF">HNR40_004257</name>
</gene>